<evidence type="ECO:0000256" key="2">
    <source>
        <dbReference type="ARBA" id="ARBA00023125"/>
    </source>
</evidence>
<dbReference type="GO" id="GO:0000976">
    <property type="term" value="F:transcription cis-regulatory region binding"/>
    <property type="evidence" value="ECO:0007669"/>
    <property type="project" value="TreeGrafter"/>
</dbReference>
<keyword evidence="2" id="KW-0238">DNA-binding</keyword>
<reference evidence="6 7" key="1">
    <citation type="submission" date="2018-03" db="EMBL/GenBank/DDBJ databases">
        <title>Genomic Encyclopedia of Archaeal and Bacterial Type Strains, Phase II (KMG-II): from individual species to whole genera.</title>
        <authorList>
            <person name="Goeker M."/>
        </authorList>
    </citation>
    <scope>NUCLEOTIDE SEQUENCE [LARGE SCALE GENOMIC DNA]</scope>
    <source>
        <strain evidence="6 7">DSM 29328</strain>
    </source>
</reference>
<dbReference type="Gene3D" id="3.40.50.2300">
    <property type="match status" value="2"/>
</dbReference>
<dbReference type="RefSeq" id="WP_106206012.1">
    <property type="nucleotide sequence ID" value="NZ_PVTD01000007.1"/>
</dbReference>
<keyword evidence="1" id="KW-0805">Transcription regulation</keyword>
<dbReference type="InterPro" id="IPR046335">
    <property type="entry name" value="LacI/GalR-like_sensor"/>
</dbReference>
<organism evidence="6 7">
    <name type="scientific">Aliiruegeria haliotis</name>
    <dbReference type="NCBI Taxonomy" id="1280846"/>
    <lineage>
        <taxon>Bacteria</taxon>
        <taxon>Pseudomonadati</taxon>
        <taxon>Pseudomonadota</taxon>
        <taxon>Alphaproteobacteria</taxon>
        <taxon>Rhodobacterales</taxon>
        <taxon>Roseobacteraceae</taxon>
        <taxon>Aliiruegeria</taxon>
    </lineage>
</organism>
<dbReference type="SUPFAM" id="SSF47413">
    <property type="entry name" value="lambda repressor-like DNA-binding domains"/>
    <property type="match status" value="1"/>
</dbReference>
<dbReference type="SUPFAM" id="SSF53822">
    <property type="entry name" value="Periplasmic binding protein-like I"/>
    <property type="match status" value="1"/>
</dbReference>
<dbReference type="PROSITE" id="PS00356">
    <property type="entry name" value="HTH_LACI_1"/>
    <property type="match status" value="1"/>
</dbReference>
<evidence type="ECO:0000256" key="1">
    <source>
        <dbReference type="ARBA" id="ARBA00023015"/>
    </source>
</evidence>
<dbReference type="OrthoDB" id="60111at2"/>
<feature type="domain" description="HTH lacI-type" evidence="5">
    <location>
        <begin position="20"/>
        <end position="75"/>
    </location>
</feature>
<dbReference type="Proteomes" id="UP000239480">
    <property type="component" value="Unassembled WGS sequence"/>
</dbReference>
<dbReference type="InterPro" id="IPR028082">
    <property type="entry name" value="Peripla_BP_I"/>
</dbReference>
<dbReference type="AlphaFoldDB" id="A0A2T0RLY9"/>
<dbReference type="SMART" id="SM00354">
    <property type="entry name" value="HTH_LACI"/>
    <property type="match status" value="1"/>
</dbReference>
<dbReference type="CDD" id="cd06267">
    <property type="entry name" value="PBP1_LacI_sugar_binding-like"/>
    <property type="match status" value="1"/>
</dbReference>
<evidence type="ECO:0000313" key="7">
    <source>
        <dbReference type="Proteomes" id="UP000239480"/>
    </source>
</evidence>
<evidence type="ECO:0000259" key="5">
    <source>
        <dbReference type="PROSITE" id="PS50932"/>
    </source>
</evidence>
<dbReference type="Pfam" id="PF13377">
    <property type="entry name" value="Peripla_BP_3"/>
    <property type="match status" value="1"/>
</dbReference>
<protein>
    <submittedName>
        <fullName evidence="6">LacI family transcriptional regulator</fullName>
    </submittedName>
</protein>
<accession>A0A2T0RLY9</accession>
<evidence type="ECO:0000256" key="4">
    <source>
        <dbReference type="SAM" id="MobiDB-lite"/>
    </source>
</evidence>
<name>A0A2T0RLY9_9RHOB</name>
<sequence>MENSDDTEAGDRSSGSGQATSIHDVARMAGVSIASVSRALNSGTGSVSSATREKVFAAAKALNYRPNQVGRALRSQMTNTFALINSNIQNNFYAAVAWELERCLAAEKAALLVYTSNEEPETQDRCIEDLRARRVSGVFFLCAVDSPGLEVLIGNDPVVFINRRLEACPGFSFVGIDDFAAARAQVRSGVRRHLRDIAIIHGPTTSDTSARRLRGMLDAAKDAGVEVPQSMIHEARLSMESGYDCAGPILDHGAVDAVFCGNDQIAYGVYRRCLERGVRVPDDLRIYGFDDNPMNEWLAPWLNTVRVPHIDLARVAFEQMQVLLSSGEKREVILPYELIQRA</sequence>
<dbReference type="InterPro" id="IPR000843">
    <property type="entry name" value="HTH_LacI"/>
</dbReference>
<evidence type="ECO:0000256" key="3">
    <source>
        <dbReference type="ARBA" id="ARBA00023163"/>
    </source>
</evidence>
<dbReference type="PANTHER" id="PTHR30146">
    <property type="entry name" value="LACI-RELATED TRANSCRIPTIONAL REPRESSOR"/>
    <property type="match status" value="1"/>
</dbReference>
<keyword evidence="7" id="KW-1185">Reference proteome</keyword>
<dbReference type="PROSITE" id="PS50932">
    <property type="entry name" value="HTH_LACI_2"/>
    <property type="match status" value="1"/>
</dbReference>
<dbReference type="Pfam" id="PF00356">
    <property type="entry name" value="LacI"/>
    <property type="match status" value="1"/>
</dbReference>
<feature type="region of interest" description="Disordered" evidence="4">
    <location>
        <begin position="1"/>
        <end position="21"/>
    </location>
</feature>
<gene>
    <name evidence="6" type="ORF">CLV78_107129</name>
</gene>
<dbReference type="EMBL" id="PVTD01000007">
    <property type="protein sequence ID" value="PRY22205.1"/>
    <property type="molecule type" value="Genomic_DNA"/>
</dbReference>
<dbReference type="Gene3D" id="1.10.260.40">
    <property type="entry name" value="lambda repressor-like DNA-binding domains"/>
    <property type="match status" value="1"/>
</dbReference>
<keyword evidence="3" id="KW-0804">Transcription</keyword>
<dbReference type="GO" id="GO:0003700">
    <property type="term" value="F:DNA-binding transcription factor activity"/>
    <property type="evidence" value="ECO:0007669"/>
    <property type="project" value="TreeGrafter"/>
</dbReference>
<dbReference type="PANTHER" id="PTHR30146:SF109">
    <property type="entry name" value="HTH-TYPE TRANSCRIPTIONAL REGULATOR GALS"/>
    <property type="match status" value="1"/>
</dbReference>
<comment type="caution">
    <text evidence="6">The sequence shown here is derived from an EMBL/GenBank/DDBJ whole genome shotgun (WGS) entry which is preliminary data.</text>
</comment>
<dbReference type="InterPro" id="IPR010982">
    <property type="entry name" value="Lambda_DNA-bd_dom_sf"/>
</dbReference>
<dbReference type="CDD" id="cd01392">
    <property type="entry name" value="HTH_LacI"/>
    <property type="match status" value="1"/>
</dbReference>
<evidence type="ECO:0000313" key="6">
    <source>
        <dbReference type="EMBL" id="PRY22205.1"/>
    </source>
</evidence>
<proteinExistence type="predicted"/>